<dbReference type="EMBL" id="ODYU01002782">
    <property type="protein sequence ID" value="SOQ40704.1"/>
    <property type="molecule type" value="Genomic_DNA"/>
</dbReference>
<reference evidence="1" key="1">
    <citation type="submission" date="2016-07" db="EMBL/GenBank/DDBJ databases">
        <authorList>
            <person name="Bretaudeau A."/>
        </authorList>
    </citation>
    <scope>NUCLEOTIDE SEQUENCE</scope>
    <source>
        <strain evidence="1">Rice</strain>
        <tissue evidence="1">Whole body</tissue>
    </source>
</reference>
<gene>
    <name evidence="1" type="ORF">SFRICE_013678</name>
</gene>
<sequence>MARYRKYIVWHLVEQMTKNISRRLQTDKGGCKSWSHLPIAMCVISLDNRGLIALSDNYFKTRSWRQSGRYWCEFLRKDSAL</sequence>
<organism evidence="1">
    <name type="scientific">Spodoptera frugiperda</name>
    <name type="common">Fall armyworm</name>
    <dbReference type="NCBI Taxonomy" id="7108"/>
    <lineage>
        <taxon>Eukaryota</taxon>
        <taxon>Metazoa</taxon>
        <taxon>Ecdysozoa</taxon>
        <taxon>Arthropoda</taxon>
        <taxon>Hexapoda</taxon>
        <taxon>Insecta</taxon>
        <taxon>Pterygota</taxon>
        <taxon>Neoptera</taxon>
        <taxon>Endopterygota</taxon>
        <taxon>Lepidoptera</taxon>
        <taxon>Glossata</taxon>
        <taxon>Ditrysia</taxon>
        <taxon>Noctuoidea</taxon>
        <taxon>Noctuidae</taxon>
        <taxon>Amphipyrinae</taxon>
        <taxon>Spodoptera</taxon>
    </lineage>
</organism>
<proteinExistence type="predicted"/>
<name>A0A2H1VKB8_SPOFR</name>
<accession>A0A2H1VKB8</accession>
<protein>
    <submittedName>
        <fullName evidence="1">SFRICE_013678</fullName>
    </submittedName>
</protein>
<evidence type="ECO:0000313" key="1">
    <source>
        <dbReference type="EMBL" id="SOQ40704.1"/>
    </source>
</evidence>
<dbReference type="AlphaFoldDB" id="A0A2H1VKB8"/>